<sequence length="445" mass="49259">MANPGMTAVVTGFKSGFDWLPTQFVRPFAPHEMCSVCEMVPLTLFFLPCGHRLCHECFYRDETKREYCPLDKCEFKSDQLASYTWDRQSFLELSINCWNADNGCKNRGSSSAVLHHFNTACQFHTARCPRCRKTMLHRHIADHLVSGCETRRPYAEQPVRDNAGSDAFEKVLSLGSMADPLELVWDRNSVVTASPTATSDPEVVVQSMASAENNEPALTPKKYSLMRKRWPIISRATKDTSKPGLLAANTNTLASTAADSEGTSAVKPTPATAAVRVPENPAEQDTTELFASCSDVVSRGVVDECCECTIENWSSFSSGNAGAIIRNGRCDCDVHRSAYGYILVPSLARNFFSVTVHAFVDSNLTTVLLPPVQRLGLRFVHPGDSSKDITRIEQVSWSTCPMPSENIIYQLHVGHLKSFCLTAARLQKGGFVADDKLRIRFKLLS</sequence>
<name>A0ACB7TBG0_HYAAI</name>
<protein>
    <submittedName>
        <fullName evidence="1">Uncharacterized protein</fullName>
    </submittedName>
</protein>
<dbReference type="Proteomes" id="UP000821845">
    <property type="component" value="Chromosome 10"/>
</dbReference>
<gene>
    <name evidence="1" type="ORF">HPB50_001773</name>
</gene>
<organism evidence="1 2">
    <name type="scientific">Hyalomma asiaticum</name>
    <name type="common">Tick</name>
    <dbReference type="NCBI Taxonomy" id="266040"/>
    <lineage>
        <taxon>Eukaryota</taxon>
        <taxon>Metazoa</taxon>
        <taxon>Ecdysozoa</taxon>
        <taxon>Arthropoda</taxon>
        <taxon>Chelicerata</taxon>
        <taxon>Arachnida</taxon>
        <taxon>Acari</taxon>
        <taxon>Parasitiformes</taxon>
        <taxon>Ixodida</taxon>
        <taxon>Ixodoidea</taxon>
        <taxon>Ixodidae</taxon>
        <taxon>Hyalomminae</taxon>
        <taxon>Hyalomma</taxon>
    </lineage>
</organism>
<evidence type="ECO:0000313" key="1">
    <source>
        <dbReference type="EMBL" id="KAH6942204.1"/>
    </source>
</evidence>
<accession>A0ACB7TBG0</accession>
<dbReference type="EMBL" id="CM023490">
    <property type="protein sequence ID" value="KAH6942204.1"/>
    <property type="molecule type" value="Genomic_DNA"/>
</dbReference>
<keyword evidence="2" id="KW-1185">Reference proteome</keyword>
<reference evidence="1" key="1">
    <citation type="submission" date="2020-05" db="EMBL/GenBank/DDBJ databases">
        <title>Large-scale comparative analyses of tick genomes elucidate their genetic diversity and vector capacities.</title>
        <authorList>
            <person name="Jia N."/>
            <person name="Wang J."/>
            <person name="Shi W."/>
            <person name="Du L."/>
            <person name="Sun Y."/>
            <person name="Zhan W."/>
            <person name="Jiang J."/>
            <person name="Wang Q."/>
            <person name="Zhang B."/>
            <person name="Ji P."/>
            <person name="Sakyi L.B."/>
            <person name="Cui X."/>
            <person name="Yuan T."/>
            <person name="Jiang B."/>
            <person name="Yang W."/>
            <person name="Lam T.T.-Y."/>
            <person name="Chang Q."/>
            <person name="Ding S."/>
            <person name="Wang X."/>
            <person name="Zhu J."/>
            <person name="Ruan X."/>
            <person name="Zhao L."/>
            <person name="Wei J."/>
            <person name="Que T."/>
            <person name="Du C."/>
            <person name="Cheng J."/>
            <person name="Dai P."/>
            <person name="Han X."/>
            <person name="Huang E."/>
            <person name="Gao Y."/>
            <person name="Liu J."/>
            <person name="Shao H."/>
            <person name="Ye R."/>
            <person name="Li L."/>
            <person name="Wei W."/>
            <person name="Wang X."/>
            <person name="Wang C."/>
            <person name="Yang T."/>
            <person name="Huo Q."/>
            <person name="Li W."/>
            <person name="Guo W."/>
            <person name="Chen H."/>
            <person name="Zhou L."/>
            <person name="Ni X."/>
            <person name="Tian J."/>
            <person name="Zhou Y."/>
            <person name="Sheng Y."/>
            <person name="Liu T."/>
            <person name="Pan Y."/>
            <person name="Xia L."/>
            <person name="Li J."/>
            <person name="Zhao F."/>
            <person name="Cao W."/>
        </authorList>
    </citation>
    <scope>NUCLEOTIDE SEQUENCE</scope>
    <source>
        <strain evidence="1">Hyas-2018</strain>
    </source>
</reference>
<evidence type="ECO:0000313" key="2">
    <source>
        <dbReference type="Proteomes" id="UP000821845"/>
    </source>
</evidence>
<comment type="caution">
    <text evidence="1">The sequence shown here is derived from an EMBL/GenBank/DDBJ whole genome shotgun (WGS) entry which is preliminary data.</text>
</comment>
<proteinExistence type="predicted"/>